<feature type="region of interest" description="Disordered" evidence="1">
    <location>
        <begin position="274"/>
        <end position="298"/>
    </location>
</feature>
<proteinExistence type="predicted"/>
<evidence type="ECO:0000313" key="3">
    <source>
        <dbReference type="Proteomes" id="UP000006671"/>
    </source>
</evidence>
<organism evidence="3">
    <name type="scientific">Naegleria gruberi</name>
    <name type="common">Amoeba</name>
    <dbReference type="NCBI Taxonomy" id="5762"/>
    <lineage>
        <taxon>Eukaryota</taxon>
        <taxon>Discoba</taxon>
        <taxon>Heterolobosea</taxon>
        <taxon>Tetramitia</taxon>
        <taxon>Eutetramitia</taxon>
        <taxon>Vahlkampfiidae</taxon>
        <taxon>Naegleria</taxon>
    </lineage>
</organism>
<sequence length="531" mass="59987">MTSRDGTLTRLVYSIIPTLKKVIMLSNSCNFDSYHSFLPVEFVESDNVIAPFNFAQFSSDTCATDSLSHNNSPANHNLVAEHIFNDNCFIIGNYQTKDVNQNNTNRTFPSKIKSSKESLHEVRNMFPDPSNRYCVICKRANMSFKKNYFIHAQNAELYQKTFPSTSIMFGPVCSTDFNKVWRYSRGEYIPSADGSGRTIKNLKPSQKRTFSDSTLKRKKIKQSTEIVPTRSSTSFSSPSNAQGGFGAFLKSFMGNSVHDTSATNPLLEGEDIHSIQSSSPQLRRSLSSSSQMSTSSNDSLSVAIPIETLDQHLDHLFETYPETMRSYSEYQFMEMLSKFTQVKVSGYQREALMQIKFETNTGKVYGPYGNNTLTGAYPFMSSGAYLKDLLVQEGKAGPTIFVKFHVVLSVCPEWSGLTPNFKISLSECWSELSNINEKLEFLAKKSIPSTTETSPEDISTNPPQITDNKTIGDFYEQDMIDFRRSIAKCYEILHKLNSQTENQLEAYNEKLYKSFVNLFSTQNNLPPNNEQ</sequence>
<dbReference type="GeneID" id="8863562"/>
<keyword evidence="3" id="KW-1185">Reference proteome</keyword>
<dbReference type="VEuPathDB" id="AmoebaDB:NAEGRDRAFT_61093"/>
<evidence type="ECO:0000313" key="2">
    <source>
        <dbReference type="EMBL" id="EFC50617.1"/>
    </source>
</evidence>
<feature type="compositionally biased region" description="Low complexity" evidence="1">
    <location>
        <begin position="228"/>
        <end position="239"/>
    </location>
</feature>
<dbReference type="Proteomes" id="UP000006671">
    <property type="component" value="Unassembled WGS sequence"/>
</dbReference>
<dbReference type="EMBL" id="GG738845">
    <property type="protein sequence ID" value="EFC50617.1"/>
    <property type="molecule type" value="Genomic_DNA"/>
</dbReference>
<feature type="region of interest" description="Disordered" evidence="1">
    <location>
        <begin position="195"/>
        <end position="239"/>
    </location>
</feature>
<accession>D2UXE4</accession>
<evidence type="ECO:0000256" key="1">
    <source>
        <dbReference type="SAM" id="MobiDB-lite"/>
    </source>
</evidence>
<name>D2UXE4_NAEGR</name>
<feature type="compositionally biased region" description="Polar residues" evidence="1">
    <location>
        <begin position="203"/>
        <end position="213"/>
    </location>
</feature>
<dbReference type="InParanoid" id="D2UXE4"/>
<reference evidence="2 3" key="1">
    <citation type="journal article" date="2010" name="Cell">
        <title>The genome of Naegleria gruberi illuminates early eukaryotic versatility.</title>
        <authorList>
            <person name="Fritz-Laylin L.K."/>
            <person name="Prochnik S.E."/>
            <person name="Ginger M.L."/>
            <person name="Dacks J.B."/>
            <person name="Carpenter M.L."/>
            <person name="Field M.C."/>
            <person name="Kuo A."/>
            <person name="Paredez A."/>
            <person name="Chapman J."/>
            <person name="Pham J."/>
            <person name="Shu S."/>
            <person name="Neupane R."/>
            <person name="Cipriano M."/>
            <person name="Mancuso J."/>
            <person name="Tu H."/>
            <person name="Salamov A."/>
            <person name="Lindquist E."/>
            <person name="Shapiro H."/>
            <person name="Lucas S."/>
            <person name="Grigoriev I.V."/>
            <person name="Cande W.Z."/>
            <person name="Fulton C."/>
            <person name="Rokhsar D.S."/>
            <person name="Dawson S.C."/>
        </authorList>
    </citation>
    <scope>NUCLEOTIDE SEQUENCE [LARGE SCALE GENOMIC DNA]</scope>
    <source>
        <strain evidence="2 3">NEG-M</strain>
    </source>
</reference>
<dbReference type="RefSeq" id="XP_002683361.1">
    <property type="nucleotide sequence ID" value="XM_002683315.1"/>
</dbReference>
<dbReference type="OrthoDB" id="581739at2759"/>
<gene>
    <name evidence="2" type="ORF">NAEGRDRAFT_61093</name>
</gene>
<feature type="region of interest" description="Disordered" evidence="1">
    <location>
        <begin position="448"/>
        <end position="467"/>
    </location>
</feature>
<dbReference type="KEGG" id="ngr:NAEGRDRAFT_61093"/>
<dbReference type="AlphaFoldDB" id="D2UXE4"/>
<protein>
    <submittedName>
        <fullName evidence="2">Predicted protein</fullName>
    </submittedName>
</protein>